<organism evidence="4 5">
    <name type="scientific">Flexivirga endophytica</name>
    <dbReference type="NCBI Taxonomy" id="1849103"/>
    <lineage>
        <taxon>Bacteria</taxon>
        <taxon>Bacillati</taxon>
        <taxon>Actinomycetota</taxon>
        <taxon>Actinomycetes</taxon>
        <taxon>Micrococcales</taxon>
        <taxon>Dermacoccaceae</taxon>
        <taxon>Flexivirga</taxon>
    </lineage>
</organism>
<evidence type="ECO:0000313" key="5">
    <source>
        <dbReference type="Proteomes" id="UP000636793"/>
    </source>
</evidence>
<keyword evidence="5" id="KW-1185">Reference proteome</keyword>
<accession>A0A916T9B4</accession>
<proteinExistence type="predicted"/>
<feature type="compositionally biased region" description="Low complexity" evidence="1">
    <location>
        <begin position="326"/>
        <end position="363"/>
    </location>
</feature>
<evidence type="ECO:0000256" key="1">
    <source>
        <dbReference type="SAM" id="MobiDB-lite"/>
    </source>
</evidence>
<feature type="compositionally biased region" description="Basic residues" evidence="1">
    <location>
        <begin position="364"/>
        <end position="380"/>
    </location>
</feature>
<reference evidence="4" key="1">
    <citation type="journal article" date="2014" name="Int. J. Syst. Evol. Microbiol.">
        <title>Complete genome sequence of Corynebacterium casei LMG S-19264T (=DSM 44701T), isolated from a smear-ripened cheese.</title>
        <authorList>
            <consortium name="US DOE Joint Genome Institute (JGI-PGF)"/>
            <person name="Walter F."/>
            <person name="Albersmeier A."/>
            <person name="Kalinowski J."/>
            <person name="Ruckert C."/>
        </authorList>
    </citation>
    <scope>NUCLEOTIDE SEQUENCE</scope>
    <source>
        <strain evidence="4">CGMCC 1.15085</strain>
    </source>
</reference>
<evidence type="ECO:0000259" key="3">
    <source>
        <dbReference type="Pfam" id="PF20171"/>
    </source>
</evidence>
<dbReference type="InterPro" id="IPR046802">
    <property type="entry name" value="OpcA_G6PD_C"/>
</dbReference>
<evidence type="ECO:0000313" key="4">
    <source>
        <dbReference type="EMBL" id="GGB34081.1"/>
    </source>
</evidence>
<dbReference type="EMBL" id="BMHI01000004">
    <property type="protein sequence ID" value="GGB34081.1"/>
    <property type="molecule type" value="Genomic_DNA"/>
</dbReference>
<comment type="caution">
    <text evidence="4">The sequence shown here is derived from an EMBL/GenBank/DDBJ whole genome shotgun (WGS) entry which is preliminary data.</text>
</comment>
<dbReference type="RefSeq" id="WP_188837457.1">
    <property type="nucleotide sequence ID" value="NZ_BMHI01000004.1"/>
</dbReference>
<dbReference type="Pfam" id="PF20171">
    <property type="entry name" value="OpcA_G6PD_C"/>
    <property type="match status" value="1"/>
</dbReference>
<dbReference type="Proteomes" id="UP000636793">
    <property type="component" value="Unassembled WGS sequence"/>
</dbReference>
<sequence>MIADLPNATTKAVSKQLVRLRNESGSMTLGRVMTLIVVVDEADADEAIEAAITASRQHPSRIIALVSGNPRAARRLDAQVRLGSDAGGSEIIVLRMYGELTKHGASVVTPLLAADTPIVAWWPSGAQDVGSSPIGKLAGRRITDASLSNDPRKALQRRRVEYTDGDTDMAWSRTTRWRGLLATALDLPPYEPVTSVTVTGASDSASTDLLAGWLAVRLKCPVRRARSKPGTGLVNVVMERKSGAIELVRPDRQVGCLTQPGQPERQLDLTRPDRTESLAEELSRLGGDEVYRQALVKGLPLVTNAPASKRSTAKTGAKIAAATKATTKTTTKTTGAKTAAATKAATKPTGAKTSAKKVVATKTGARKAGAKKAAAKKAAK</sequence>
<dbReference type="Pfam" id="PF10128">
    <property type="entry name" value="OpcA_G6PD_assem"/>
    <property type="match status" value="1"/>
</dbReference>
<dbReference type="AlphaFoldDB" id="A0A916T9B4"/>
<name>A0A916T9B4_9MICO</name>
<gene>
    <name evidence="4" type="ORF">GCM10011492_25890</name>
</gene>
<dbReference type="InterPro" id="IPR004555">
    <property type="entry name" value="G6PDH_assembly_OpcA"/>
</dbReference>
<feature type="region of interest" description="Disordered" evidence="1">
    <location>
        <begin position="326"/>
        <end position="380"/>
    </location>
</feature>
<dbReference type="InterPro" id="IPR046801">
    <property type="entry name" value="OpcA_G6PD_N"/>
</dbReference>
<reference evidence="4" key="2">
    <citation type="submission" date="2020-09" db="EMBL/GenBank/DDBJ databases">
        <authorList>
            <person name="Sun Q."/>
            <person name="Zhou Y."/>
        </authorList>
    </citation>
    <scope>NUCLEOTIDE SEQUENCE</scope>
    <source>
        <strain evidence="4">CGMCC 1.15085</strain>
    </source>
</reference>
<dbReference type="PANTHER" id="PTHR38658:SF1">
    <property type="entry name" value="OXPP CYCLE PROTEIN OPCA-RELATED"/>
    <property type="match status" value="1"/>
</dbReference>
<dbReference type="PANTHER" id="PTHR38658">
    <property type="entry name" value="OXPP CYCLE PROTEIN OPCA-RELATED"/>
    <property type="match status" value="1"/>
</dbReference>
<feature type="domain" description="Glucose-6-phosphate dehydrogenase assembly protein OpcA N-terminal" evidence="2">
    <location>
        <begin position="53"/>
        <end position="159"/>
    </location>
</feature>
<evidence type="ECO:0000259" key="2">
    <source>
        <dbReference type="Pfam" id="PF10128"/>
    </source>
</evidence>
<protein>
    <submittedName>
        <fullName evidence="4">Glucose-6-phosphate dehydrogenase assembly protein OpcA</fullName>
    </submittedName>
</protein>
<feature type="domain" description="Glucose-6-phosphate dehydrogenase assembly protein OpcA C-terminal" evidence="3">
    <location>
        <begin position="165"/>
        <end position="295"/>
    </location>
</feature>